<dbReference type="OrthoDB" id="661008at2759"/>
<feature type="transmembrane region" description="Helical" evidence="1">
    <location>
        <begin position="108"/>
        <end position="128"/>
    </location>
</feature>
<name>A0A6G1C8V5_9ORYZ</name>
<dbReference type="SUPFAM" id="SSF81383">
    <property type="entry name" value="F-box domain"/>
    <property type="match status" value="1"/>
</dbReference>
<dbReference type="Pfam" id="PF00646">
    <property type="entry name" value="F-box"/>
    <property type="match status" value="1"/>
</dbReference>
<dbReference type="AlphaFoldDB" id="A0A6G1C8V5"/>
<proteinExistence type="predicted"/>
<keyword evidence="1" id="KW-0472">Membrane</keyword>
<dbReference type="SMART" id="SM00256">
    <property type="entry name" value="FBOX"/>
    <property type="match status" value="1"/>
</dbReference>
<evidence type="ECO:0000313" key="4">
    <source>
        <dbReference type="Proteomes" id="UP000479710"/>
    </source>
</evidence>
<keyword evidence="1" id="KW-1133">Transmembrane helix</keyword>
<sequence length="136" mass="15619">MGNNIICQRKPQDHIHVKQIDENARPGARLEDLPQDLVYKILSKLPPNEAAKTSGLSSKWRCIWSKCPRLCFDGLAMFKCESGDGLAMVLPRLMVLFKNTMEKWLKNFIPDLILTAYQLIILIIGLSFPCHLRRRI</sequence>
<keyword evidence="4" id="KW-1185">Reference proteome</keyword>
<comment type="caution">
    <text evidence="3">The sequence shown here is derived from an EMBL/GenBank/DDBJ whole genome shotgun (WGS) entry which is preliminary data.</text>
</comment>
<protein>
    <recommendedName>
        <fullName evidence="2">F-box domain-containing protein</fullName>
    </recommendedName>
</protein>
<evidence type="ECO:0000256" key="1">
    <source>
        <dbReference type="SAM" id="Phobius"/>
    </source>
</evidence>
<dbReference type="PROSITE" id="PS50181">
    <property type="entry name" value="FBOX"/>
    <property type="match status" value="1"/>
</dbReference>
<organism evidence="3 4">
    <name type="scientific">Oryza meyeriana var. granulata</name>
    <dbReference type="NCBI Taxonomy" id="110450"/>
    <lineage>
        <taxon>Eukaryota</taxon>
        <taxon>Viridiplantae</taxon>
        <taxon>Streptophyta</taxon>
        <taxon>Embryophyta</taxon>
        <taxon>Tracheophyta</taxon>
        <taxon>Spermatophyta</taxon>
        <taxon>Magnoliopsida</taxon>
        <taxon>Liliopsida</taxon>
        <taxon>Poales</taxon>
        <taxon>Poaceae</taxon>
        <taxon>BOP clade</taxon>
        <taxon>Oryzoideae</taxon>
        <taxon>Oryzeae</taxon>
        <taxon>Oryzinae</taxon>
        <taxon>Oryza</taxon>
        <taxon>Oryza meyeriana</taxon>
    </lineage>
</organism>
<gene>
    <name evidence="3" type="ORF">E2562_024399</name>
</gene>
<dbReference type="InterPro" id="IPR036047">
    <property type="entry name" value="F-box-like_dom_sf"/>
</dbReference>
<dbReference type="PANTHER" id="PTHR31639">
    <property type="entry name" value="F-BOX PROTEIN-LIKE"/>
    <property type="match status" value="1"/>
</dbReference>
<evidence type="ECO:0000313" key="3">
    <source>
        <dbReference type="EMBL" id="KAF0896546.1"/>
    </source>
</evidence>
<feature type="domain" description="F-box" evidence="2">
    <location>
        <begin position="27"/>
        <end position="75"/>
    </location>
</feature>
<keyword evidence="1" id="KW-0812">Transmembrane</keyword>
<dbReference type="InterPro" id="IPR001810">
    <property type="entry name" value="F-box_dom"/>
</dbReference>
<accession>A0A6G1C8V5</accession>
<reference evidence="3 4" key="1">
    <citation type="submission" date="2019-11" db="EMBL/GenBank/DDBJ databases">
        <title>Whole genome sequence of Oryza granulata.</title>
        <authorList>
            <person name="Li W."/>
        </authorList>
    </citation>
    <scope>NUCLEOTIDE SEQUENCE [LARGE SCALE GENOMIC DNA]</scope>
    <source>
        <strain evidence="4">cv. Menghai</strain>
        <tissue evidence="3">Leaf</tissue>
    </source>
</reference>
<evidence type="ECO:0000259" key="2">
    <source>
        <dbReference type="PROSITE" id="PS50181"/>
    </source>
</evidence>
<dbReference type="EMBL" id="SPHZ02000010">
    <property type="protein sequence ID" value="KAF0896546.1"/>
    <property type="molecule type" value="Genomic_DNA"/>
</dbReference>
<dbReference type="PANTHER" id="PTHR31639:SF309">
    <property type="entry name" value="OS06G0161300 PROTEIN"/>
    <property type="match status" value="1"/>
</dbReference>
<dbReference type="Proteomes" id="UP000479710">
    <property type="component" value="Unassembled WGS sequence"/>
</dbReference>